<evidence type="ECO:0000313" key="2">
    <source>
        <dbReference type="EMBL" id="EFA13416.1"/>
    </source>
</evidence>
<accession>D7GY84</accession>
<reference evidence="1 3" key="2">
    <citation type="journal article" date="2010" name="Nucleic Acids Res.">
        <title>BeetleBase in 2010: revisions to provide comprehensive genomic information for Tribolium castaneum.</title>
        <authorList>
            <person name="Kim H.S."/>
            <person name="Murphy T."/>
            <person name="Xia J."/>
            <person name="Caragea D."/>
            <person name="Park Y."/>
            <person name="Beeman R.W."/>
            <person name="Lorenzen M.D."/>
            <person name="Butcher S."/>
            <person name="Manak J.R."/>
            <person name="Brown S.J."/>
        </authorList>
    </citation>
    <scope>NUCLEOTIDE SEQUENCE [LARGE SCALE GENOMIC DNA]</scope>
    <source>
        <strain evidence="1 3">Georgia GA2</strain>
    </source>
</reference>
<gene>
    <name evidence="1" type="primary">GLEAN_12985</name>
    <name evidence="2" type="synonym">GLEAN_15962</name>
    <name evidence="1" type="ORF">TcasGA2_TC012985</name>
    <name evidence="2" type="ORF">TcasGA2_TC015962</name>
</gene>
<dbReference type="AlphaFoldDB" id="D7GY84"/>
<dbReference type="EMBL" id="KQ973383">
    <property type="protein sequence ID" value="EFA13416.1"/>
    <property type="molecule type" value="Genomic_DNA"/>
</dbReference>
<dbReference type="HOGENOM" id="CLU_3392850_0_0_1"/>
<reference evidence="1" key="3">
    <citation type="submission" date="2014-11" db="EMBL/GenBank/DDBJ databases">
        <title>Tools and pipelines for BioNano data: molecule assembly pipeline and FASTA super scaffolding tool.</title>
        <authorList>
            <person name="Shelton J.M."/>
            <person name="Herndon N."/>
            <person name="Coleman C."/>
            <person name="Lu N."/>
            <person name="Brown S.J."/>
        </authorList>
    </citation>
    <scope>NUCLEOTIDE SEQUENCE</scope>
    <source>
        <strain evidence="1">Georgia GA2</strain>
    </source>
</reference>
<evidence type="ECO:0000313" key="1">
    <source>
        <dbReference type="EMBL" id="EFA13310.1"/>
    </source>
</evidence>
<dbReference type="Proteomes" id="UP000007266">
    <property type="component" value="Unassembled WGS sequence"/>
</dbReference>
<dbReference type="InParanoid" id="D7GY84"/>
<proteinExistence type="predicted"/>
<reference evidence="1 3" key="1">
    <citation type="journal article" date="2008" name="Nature">
        <title>The genome of the model beetle and pest Tribolium castaneum.</title>
        <authorList>
            <consortium name="Tribolium Genome Sequencing Consortium"/>
            <person name="Richards S."/>
            <person name="Gibbs R.A."/>
            <person name="Weinstock G.M."/>
            <person name="Brown S.J."/>
            <person name="Denell R."/>
            <person name="Beeman R.W."/>
            <person name="Gibbs R."/>
            <person name="Beeman R.W."/>
            <person name="Brown S.J."/>
            <person name="Bucher G."/>
            <person name="Friedrich M."/>
            <person name="Grimmelikhuijzen C.J."/>
            <person name="Klingler M."/>
            <person name="Lorenzen M."/>
            <person name="Richards S."/>
            <person name="Roth S."/>
            <person name="Schroder R."/>
            <person name="Tautz D."/>
            <person name="Zdobnov E.M."/>
            <person name="Muzny D."/>
            <person name="Gibbs R.A."/>
            <person name="Weinstock G.M."/>
            <person name="Attaway T."/>
            <person name="Bell S."/>
            <person name="Buhay C.J."/>
            <person name="Chandrabose M.N."/>
            <person name="Chavez D."/>
            <person name="Clerk-Blankenburg K.P."/>
            <person name="Cree A."/>
            <person name="Dao M."/>
            <person name="Davis C."/>
            <person name="Chacko J."/>
            <person name="Dinh H."/>
            <person name="Dugan-Rocha S."/>
            <person name="Fowler G."/>
            <person name="Garner T.T."/>
            <person name="Garnes J."/>
            <person name="Gnirke A."/>
            <person name="Hawes A."/>
            <person name="Hernandez J."/>
            <person name="Hines S."/>
            <person name="Holder M."/>
            <person name="Hume J."/>
            <person name="Jhangiani S.N."/>
            <person name="Joshi V."/>
            <person name="Khan Z.M."/>
            <person name="Jackson L."/>
            <person name="Kovar C."/>
            <person name="Kowis A."/>
            <person name="Lee S."/>
            <person name="Lewis L.R."/>
            <person name="Margolis J."/>
            <person name="Morgan M."/>
            <person name="Nazareth L.V."/>
            <person name="Nguyen N."/>
            <person name="Okwuonu G."/>
            <person name="Parker D."/>
            <person name="Richards S."/>
            <person name="Ruiz S.J."/>
            <person name="Santibanez J."/>
            <person name="Savard J."/>
            <person name="Scherer S.E."/>
            <person name="Schneider B."/>
            <person name="Sodergren E."/>
            <person name="Tautz D."/>
            <person name="Vattahil S."/>
            <person name="Villasana D."/>
            <person name="White C.S."/>
            <person name="Wright R."/>
            <person name="Park Y."/>
            <person name="Beeman R.W."/>
            <person name="Lord J."/>
            <person name="Oppert B."/>
            <person name="Lorenzen M."/>
            <person name="Brown S."/>
            <person name="Wang L."/>
            <person name="Savard J."/>
            <person name="Tautz D."/>
            <person name="Richards S."/>
            <person name="Weinstock G."/>
            <person name="Gibbs R.A."/>
            <person name="Liu Y."/>
            <person name="Worley K."/>
            <person name="Weinstock G."/>
            <person name="Elsik C.G."/>
            <person name="Reese J.T."/>
            <person name="Elhaik E."/>
            <person name="Landan G."/>
            <person name="Graur D."/>
            <person name="Arensburger P."/>
            <person name="Atkinson P."/>
            <person name="Beeman R.W."/>
            <person name="Beidler J."/>
            <person name="Brown S.J."/>
            <person name="Demuth J.P."/>
            <person name="Drury D.W."/>
            <person name="Du Y.Z."/>
            <person name="Fujiwara H."/>
            <person name="Lorenzen M."/>
            <person name="Maselli V."/>
            <person name="Osanai M."/>
            <person name="Park Y."/>
            <person name="Robertson H.M."/>
            <person name="Tu Z."/>
            <person name="Wang J.J."/>
            <person name="Wang S."/>
            <person name="Richards S."/>
            <person name="Song H."/>
            <person name="Zhang L."/>
            <person name="Sodergren E."/>
            <person name="Werner D."/>
            <person name="Stanke M."/>
            <person name="Morgenstern B."/>
            <person name="Solovyev V."/>
            <person name="Kosarev P."/>
            <person name="Brown G."/>
            <person name="Chen H.C."/>
            <person name="Ermolaeva O."/>
            <person name="Hlavina W."/>
            <person name="Kapustin Y."/>
            <person name="Kiryutin B."/>
            <person name="Kitts P."/>
            <person name="Maglott D."/>
            <person name="Pruitt K."/>
            <person name="Sapojnikov V."/>
            <person name="Souvorov A."/>
            <person name="Mackey A.J."/>
            <person name="Waterhouse R.M."/>
            <person name="Wyder S."/>
            <person name="Zdobnov E.M."/>
            <person name="Zdobnov E.M."/>
            <person name="Wyder S."/>
            <person name="Kriventseva E.V."/>
            <person name="Kadowaki T."/>
            <person name="Bork P."/>
            <person name="Aranda M."/>
            <person name="Bao R."/>
            <person name="Beermann A."/>
            <person name="Berns N."/>
            <person name="Bolognesi R."/>
            <person name="Bonneton F."/>
            <person name="Bopp D."/>
            <person name="Brown S.J."/>
            <person name="Bucher G."/>
            <person name="Butts T."/>
            <person name="Chaumot A."/>
            <person name="Denell R.E."/>
            <person name="Ferrier D.E."/>
            <person name="Friedrich M."/>
            <person name="Gordon C.M."/>
            <person name="Jindra M."/>
            <person name="Klingler M."/>
            <person name="Lan Q."/>
            <person name="Lattorff H.M."/>
            <person name="Laudet V."/>
            <person name="von Levetsow C."/>
            <person name="Liu Z."/>
            <person name="Lutz R."/>
            <person name="Lynch J.A."/>
            <person name="da Fonseca R.N."/>
            <person name="Posnien N."/>
            <person name="Reuter R."/>
            <person name="Roth S."/>
            <person name="Savard J."/>
            <person name="Schinko J.B."/>
            <person name="Schmitt C."/>
            <person name="Schoppmeier M."/>
            <person name="Schroder R."/>
            <person name="Shippy T.D."/>
            <person name="Simonnet F."/>
            <person name="Marques-Souza H."/>
            <person name="Tautz D."/>
            <person name="Tomoyasu Y."/>
            <person name="Trauner J."/>
            <person name="Van der Zee M."/>
            <person name="Vervoort M."/>
            <person name="Wittkopp N."/>
            <person name="Wimmer E.A."/>
            <person name="Yang X."/>
            <person name="Jones A.K."/>
            <person name="Sattelle D.B."/>
            <person name="Ebert P.R."/>
            <person name="Nelson D."/>
            <person name="Scott J.G."/>
            <person name="Beeman R.W."/>
            <person name="Muthukrishnan S."/>
            <person name="Kramer K.J."/>
            <person name="Arakane Y."/>
            <person name="Beeman R.W."/>
            <person name="Zhu Q."/>
            <person name="Hogenkamp D."/>
            <person name="Dixit R."/>
            <person name="Oppert B."/>
            <person name="Jiang H."/>
            <person name="Zou Z."/>
            <person name="Marshall J."/>
            <person name="Elpidina E."/>
            <person name="Vinokurov K."/>
            <person name="Oppert C."/>
            <person name="Zou Z."/>
            <person name="Evans J."/>
            <person name="Lu Z."/>
            <person name="Zhao P."/>
            <person name="Sumathipala N."/>
            <person name="Altincicek B."/>
            <person name="Vilcinskas A."/>
            <person name="Williams M."/>
            <person name="Hultmark D."/>
            <person name="Hetru C."/>
            <person name="Jiang H."/>
            <person name="Grimmelikhuijzen C.J."/>
            <person name="Hauser F."/>
            <person name="Cazzamali G."/>
            <person name="Williamson M."/>
            <person name="Park Y."/>
            <person name="Li B."/>
            <person name="Tanaka Y."/>
            <person name="Predel R."/>
            <person name="Neupert S."/>
            <person name="Schachtner J."/>
            <person name="Verleyen P."/>
            <person name="Raible F."/>
            <person name="Bork P."/>
            <person name="Friedrich M."/>
            <person name="Walden K.K."/>
            <person name="Robertson H.M."/>
            <person name="Angeli S."/>
            <person name="Foret S."/>
            <person name="Bucher G."/>
            <person name="Schuetz S."/>
            <person name="Maleszka R."/>
            <person name="Wimmer E.A."/>
            <person name="Beeman R.W."/>
            <person name="Lorenzen M."/>
            <person name="Tomoyasu Y."/>
            <person name="Miller S.C."/>
            <person name="Grossmann D."/>
            <person name="Bucher G."/>
        </authorList>
    </citation>
    <scope>NUCLEOTIDE SEQUENCE [LARGE SCALE GENOMIC DNA]</scope>
    <source>
        <strain evidence="1 3">Georgia GA2</strain>
    </source>
</reference>
<organism evidence="1 3">
    <name type="scientific">Tribolium castaneum</name>
    <name type="common">Red flour beetle</name>
    <dbReference type="NCBI Taxonomy" id="7070"/>
    <lineage>
        <taxon>Eukaryota</taxon>
        <taxon>Metazoa</taxon>
        <taxon>Ecdysozoa</taxon>
        <taxon>Arthropoda</taxon>
        <taxon>Hexapoda</taxon>
        <taxon>Insecta</taxon>
        <taxon>Pterygota</taxon>
        <taxon>Neoptera</taxon>
        <taxon>Endopterygota</taxon>
        <taxon>Coleoptera</taxon>
        <taxon>Polyphaga</taxon>
        <taxon>Cucujiformia</taxon>
        <taxon>Tenebrionidae</taxon>
        <taxon>Tenebrionidae incertae sedis</taxon>
        <taxon>Tribolium</taxon>
    </lineage>
</organism>
<sequence>MVDGHRVKSLRSEDVSVYLKTFTDAYRSLIAG</sequence>
<protein>
    <submittedName>
        <fullName evidence="1">Uncharacterized protein</fullName>
    </submittedName>
</protein>
<name>D7GY84_TRICA</name>
<keyword evidence="3" id="KW-1185">Reference proteome</keyword>
<evidence type="ECO:0000313" key="3">
    <source>
        <dbReference type="Proteomes" id="UP000007266"/>
    </source>
</evidence>
<dbReference type="EMBL" id="KQ971471">
    <property type="protein sequence ID" value="EFA13310.1"/>
    <property type="molecule type" value="Genomic_DNA"/>
</dbReference>